<accession>A0AAN6FG73</accession>
<dbReference type="PANTHER" id="PTHR42085:SF2">
    <property type="entry name" value="F-BOX DOMAIN-CONTAINING PROTEIN"/>
    <property type="match status" value="1"/>
</dbReference>
<dbReference type="InterPro" id="IPR038883">
    <property type="entry name" value="AN11006-like"/>
</dbReference>
<feature type="region of interest" description="Disordered" evidence="1">
    <location>
        <begin position="1"/>
        <end position="20"/>
    </location>
</feature>
<protein>
    <submittedName>
        <fullName evidence="2">Uncharacterized protein</fullName>
    </submittedName>
</protein>
<reference evidence="2" key="1">
    <citation type="submission" date="2021-12" db="EMBL/GenBank/DDBJ databases">
        <title>Black yeast isolated from Biological Soil Crust.</title>
        <authorList>
            <person name="Kurbessoian T."/>
        </authorList>
    </citation>
    <scope>NUCLEOTIDE SEQUENCE</scope>
    <source>
        <strain evidence="2">CCFEE 5208</strain>
    </source>
</reference>
<sequence>MAHVSATAVRSNDSDNQPSKITNVSLGFTKHLFTSCNEHDHTPAIHEMPLPSSNEMRKTPSPASVEAALKQSPLLRLPAELRIHIYSLLVLPTSPTDLLPSFQKVHSSTQDYFDYDKKTPATDLPSPTDLPAPTLMIRTIDPDSYRRRYPDSEPLPTRSKYSVRCDRFRSACKSTTYHCVNLPRIEDHMAILRTNQQIHAECADLLYSSYTFDFDTHVEAIVPFFSDLTAFARGRVKSVRFVKRALAYEKEFDRAAAGIRLRKLELGIVAGRPGERGWDRVARYDADYFRQSRDGAEGMEWMQYLLQMRGLQELDVKAVVEHCPPTTNSSAMARYVRFSASVEGGFAEFLKGELLGSA</sequence>
<dbReference type="Proteomes" id="UP001168146">
    <property type="component" value="Unassembled WGS sequence"/>
</dbReference>
<organism evidence="2 3">
    <name type="scientific">Friedmanniomyces endolithicus</name>
    <dbReference type="NCBI Taxonomy" id="329885"/>
    <lineage>
        <taxon>Eukaryota</taxon>
        <taxon>Fungi</taxon>
        <taxon>Dikarya</taxon>
        <taxon>Ascomycota</taxon>
        <taxon>Pezizomycotina</taxon>
        <taxon>Dothideomycetes</taxon>
        <taxon>Dothideomycetidae</taxon>
        <taxon>Mycosphaerellales</taxon>
        <taxon>Teratosphaeriaceae</taxon>
        <taxon>Friedmanniomyces</taxon>
    </lineage>
</organism>
<dbReference type="EMBL" id="JASUXU010000050">
    <property type="protein sequence ID" value="KAK0315947.1"/>
    <property type="molecule type" value="Genomic_DNA"/>
</dbReference>
<comment type="caution">
    <text evidence="2">The sequence shown here is derived from an EMBL/GenBank/DDBJ whole genome shotgun (WGS) entry which is preliminary data.</text>
</comment>
<dbReference type="AlphaFoldDB" id="A0AAN6FG73"/>
<gene>
    <name evidence="2" type="ORF">LTR82_012483</name>
</gene>
<name>A0AAN6FG73_9PEZI</name>
<evidence type="ECO:0000313" key="2">
    <source>
        <dbReference type="EMBL" id="KAK0315947.1"/>
    </source>
</evidence>
<evidence type="ECO:0000256" key="1">
    <source>
        <dbReference type="SAM" id="MobiDB-lite"/>
    </source>
</evidence>
<proteinExistence type="predicted"/>
<dbReference type="PANTHER" id="PTHR42085">
    <property type="entry name" value="F-BOX DOMAIN-CONTAINING PROTEIN"/>
    <property type="match status" value="1"/>
</dbReference>
<evidence type="ECO:0000313" key="3">
    <source>
        <dbReference type="Proteomes" id="UP001168146"/>
    </source>
</evidence>
<feature type="compositionally biased region" description="Polar residues" evidence="1">
    <location>
        <begin position="8"/>
        <end position="20"/>
    </location>
</feature>